<dbReference type="EMBL" id="JBITGY010000013">
    <property type="protein sequence ID" value="MFI6503870.1"/>
    <property type="molecule type" value="Genomic_DNA"/>
</dbReference>
<dbReference type="Gene3D" id="2.160.20.120">
    <property type="match status" value="1"/>
</dbReference>
<feature type="domain" description="DUF4097" evidence="1">
    <location>
        <begin position="18"/>
        <end position="255"/>
    </location>
</feature>
<accession>A0ABW7Z7N7</accession>
<evidence type="ECO:0000259" key="1">
    <source>
        <dbReference type="Pfam" id="PF13349"/>
    </source>
</evidence>
<keyword evidence="3" id="KW-1185">Reference proteome</keyword>
<dbReference type="Pfam" id="PF13349">
    <property type="entry name" value="DUF4097"/>
    <property type="match status" value="1"/>
</dbReference>
<dbReference type="Proteomes" id="UP001612741">
    <property type="component" value="Unassembled WGS sequence"/>
</dbReference>
<dbReference type="InterPro" id="IPR025164">
    <property type="entry name" value="Toastrack_DUF4097"/>
</dbReference>
<organism evidence="2 3">
    <name type="scientific">Nonomuraea typhae</name>
    <dbReference type="NCBI Taxonomy" id="2603600"/>
    <lineage>
        <taxon>Bacteria</taxon>
        <taxon>Bacillati</taxon>
        <taxon>Actinomycetota</taxon>
        <taxon>Actinomycetes</taxon>
        <taxon>Streptosporangiales</taxon>
        <taxon>Streptosporangiaceae</taxon>
        <taxon>Nonomuraea</taxon>
    </lineage>
</organism>
<comment type="caution">
    <text evidence="2">The sequence shown here is derived from an EMBL/GenBank/DDBJ whole genome shotgun (WGS) entry which is preliminary data.</text>
</comment>
<protein>
    <submittedName>
        <fullName evidence="2">DUF4097 family beta strand repeat-containing protein</fullName>
    </submittedName>
</protein>
<reference evidence="2 3" key="1">
    <citation type="submission" date="2024-10" db="EMBL/GenBank/DDBJ databases">
        <title>The Natural Products Discovery Center: Release of the First 8490 Sequenced Strains for Exploring Actinobacteria Biosynthetic Diversity.</title>
        <authorList>
            <person name="Kalkreuter E."/>
            <person name="Kautsar S.A."/>
            <person name="Yang D."/>
            <person name="Bader C.D."/>
            <person name="Teijaro C.N."/>
            <person name="Fluegel L."/>
            <person name="Davis C.M."/>
            <person name="Simpson J.R."/>
            <person name="Lauterbach L."/>
            <person name="Steele A.D."/>
            <person name="Gui C."/>
            <person name="Meng S."/>
            <person name="Li G."/>
            <person name="Viehrig K."/>
            <person name="Ye F."/>
            <person name="Su P."/>
            <person name="Kiefer A.F."/>
            <person name="Nichols A."/>
            <person name="Cepeda A.J."/>
            <person name="Yan W."/>
            <person name="Fan B."/>
            <person name="Jiang Y."/>
            <person name="Adhikari A."/>
            <person name="Zheng C.-J."/>
            <person name="Schuster L."/>
            <person name="Cowan T.M."/>
            <person name="Smanski M.J."/>
            <person name="Chevrette M.G."/>
            <person name="De Carvalho L.P.S."/>
            <person name="Shen B."/>
        </authorList>
    </citation>
    <scope>NUCLEOTIDE SEQUENCE [LARGE SCALE GENOMIC DNA]</scope>
    <source>
        <strain evidence="2 3">NPDC050545</strain>
    </source>
</reference>
<sequence length="264" mass="27232">MPSFPTPEPIAATVSLVAADIRVGASQNADTTVEVGPADPADAADVAAAERVKIRHTDGHLTVKNTSRLRHQRGRVEVTLDLPTGSALTATLHQGRLSCRGRLGEVRADVSRGGLELDHTGQAHLAADQGDITVTRCGGPADISTGRGQIRITETIDTAKISNGAGDVTVERAADGLRVIAEHGAVVVGEITHGLADLVVGTGTIEVGIPYGTAVQLDAKTAIGRVRDDLGENPEASEGGTVELRAHASHGDIHLHRTPSGEPA</sequence>
<gene>
    <name evidence="2" type="ORF">ACIBG2_41240</name>
</gene>
<proteinExistence type="predicted"/>
<evidence type="ECO:0000313" key="3">
    <source>
        <dbReference type="Proteomes" id="UP001612741"/>
    </source>
</evidence>
<name>A0ABW7Z7N7_9ACTN</name>
<dbReference type="RefSeq" id="WP_397089635.1">
    <property type="nucleotide sequence ID" value="NZ_JBITGY010000013.1"/>
</dbReference>
<evidence type="ECO:0000313" key="2">
    <source>
        <dbReference type="EMBL" id="MFI6503870.1"/>
    </source>
</evidence>